<dbReference type="PROSITE" id="PS51733">
    <property type="entry name" value="BPL_LPL_CATALYTIC"/>
    <property type="match status" value="1"/>
</dbReference>
<evidence type="ECO:0000256" key="1">
    <source>
        <dbReference type="ARBA" id="ARBA00004173"/>
    </source>
</evidence>
<evidence type="ECO:0000256" key="6">
    <source>
        <dbReference type="ARBA" id="ARBA00023128"/>
    </source>
</evidence>
<dbReference type="CTD" id="51601"/>
<evidence type="ECO:0000256" key="11">
    <source>
        <dbReference type="ARBA" id="ARBA00066356"/>
    </source>
</evidence>
<dbReference type="GO" id="GO:0009249">
    <property type="term" value="P:protein lipoylation"/>
    <property type="evidence" value="ECO:0007669"/>
    <property type="project" value="InterPro"/>
</dbReference>
<dbReference type="InterPro" id="IPR045864">
    <property type="entry name" value="aa-tRNA-synth_II/BPL/LPL"/>
</dbReference>
<evidence type="ECO:0000256" key="13">
    <source>
        <dbReference type="ARBA" id="ARBA00077230"/>
    </source>
</evidence>
<evidence type="ECO:0000256" key="10">
    <source>
        <dbReference type="ARBA" id="ARBA00055110"/>
    </source>
</evidence>
<comment type="catalytic activity">
    <reaction evidence="9">
        <text>(R)-lipoyl-5'-AMP + L-lysyl-[lipoyl-carrier protein] = N(6)-[(R)-lipoyl]-L-lysyl-[lipoyl-carrier protein] + AMP + 2 H(+)</text>
        <dbReference type="Rhea" id="RHEA:20473"/>
        <dbReference type="Rhea" id="RHEA-COMP:10500"/>
        <dbReference type="Rhea" id="RHEA-COMP:10502"/>
        <dbReference type="ChEBI" id="CHEBI:15378"/>
        <dbReference type="ChEBI" id="CHEBI:29969"/>
        <dbReference type="ChEBI" id="CHEBI:83091"/>
        <dbReference type="ChEBI" id="CHEBI:83099"/>
        <dbReference type="ChEBI" id="CHEBI:456215"/>
    </reaction>
</comment>
<evidence type="ECO:0000259" key="17">
    <source>
        <dbReference type="PROSITE" id="PS51733"/>
    </source>
</evidence>
<dbReference type="GO" id="GO:0005739">
    <property type="term" value="C:mitochondrion"/>
    <property type="evidence" value="ECO:0007669"/>
    <property type="project" value="UniProtKB-SubCell"/>
</dbReference>
<evidence type="ECO:0000256" key="16">
    <source>
        <dbReference type="ARBA" id="ARBA00083292"/>
    </source>
</evidence>
<dbReference type="CDD" id="cd16443">
    <property type="entry name" value="LplA"/>
    <property type="match status" value="1"/>
</dbReference>
<gene>
    <name evidence="19" type="primary">LIPT1</name>
</gene>
<dbReference type="GO" id="GO:0017118">
    <property type="term" value="F:lipoyltransferase activity"/>
    <property type="evidence" value="ECO:0007669"/>
    <property type="project" value="TreeGrafter"/>
</dbReference>
<dbReference type="RefSeq" id="XP_033788794.1">
    <property type="nucleotide sequence ID" value="XM_033932903.1"/>
</dbReference>
<dbReference type="EC" id="2.3.1.200" evidence="11"/>
<evidence type="ECO:0000313" key="18">
    <source>
        <dbReference type="Proteomes" id="UP000515159"/>
    </source>
</evidence>
<evidence type="ECO:0000256" key="3">
    <source>
        <dbReference type="ARBA" id="ARBA00008242"/>
    </source>
</evidence>
<evidence type="ECO:0000256" key="2">
    <source>
        <dbReference type="ARBA" id="ARBA00005085"/>
    </source>
</evidence>
<name>A0A6P8PXX2_GEOSA</name>
<comment type="function">
    <text evidence="10">Lipoyl amidotransferase that catalyzes the transfer of lipoyl moieties from lipoyl-protein H of the glycine cleavage system (lipoyl-GCSH) to E2 subunits of the pyruvate dehydrogenase complex (PDCE2). Unable to catalyze the transfer of octanoyl from octanoyl-GCSH to PDCE2. In vitro, it is also able to catalyze the transfer of the lipoyl group from lipoyl-AMP to the specific lysine residue of lipoyl domains of lipoate-dependent enzymes but this reaction may not be physiologically relevant.</text>
</comment>
<evidence type="ECO:0000256" key="8">
    <source>
        <dbReference type="ARBA" id="ARBA00051275"/>
    </source>
</evidence>
<feature type="domain" description="BPL/LPL catalytic" evidence="17">
    <location>
        <begin position="57"/>
        <end position="243"/>
    </location>
</feature>
<evidence type="ECO:0000256" key="7">
    <source>
        <dbReference type="ARBA" id="ARBA00023315"/>
    </source>
</evidence>
<dbReference type="GeneID" id="117354942"/>
<reference evidence="19" key="1">
    <citation type="submission" date="2025-08" db="UniProtKB">
        <authorList>
            <consortium name="RefSeq"/>
        </authorList>
    </citation>
    <scope>IDENTIFICATION</scope>
</reference>
<dbReference type="NCBIfam" id="TIGR00545">
    <property type="entry name" value="lipoyltrans"/>
    <property type="match status" value="1"/>
</dbReference>
<comment type="pathway">
    <text evidence="2">Protein modification; protein lipoylation via exogenous pathway; protein N(6)-(lipoyl)lysine from lipoate: step 2/2.</text>
</comment>
<dbReference type="FunCoup" id="A0A6P8PXX2">
    <property type="interactions" value="1585"/>
</dbReference>
<dbReference type="Pfam" id="PF21948">
    <property type="entry name" value="LplA-B_cat"/>
    <property type="match status" value="1"/>
</dbReference>
<keyword evidence="4" id="KW-0808">Transferase</keyword>
<evidence type="ECO:0000256" key="9">
    <source>
        <dbReference type="ARBA" id="ARBA00052428"/>
    </source>
</evidence>
<dbReference type="OrthoDB" id="201621at2759"/>
<dbReference type="Gene3D" id="3.30.390.50">
    <property type="entry name" value="CO dehydrogenase flavoprotein, C-terminal domain"/>
    <property type="match status" value="1"/>
</dbReference>
<evidence type="ECO:0000256" key="14">
    <source>
        <dbReference type="ARBA" id="ARBA00079837"/>
    </source>
</evidence>
<keyword evidence="6" id="KW-0496">Mitochondrion</keyword>
<dbReference type="Gene3D" id="3.30.930.10">
    <property type="entry name" value="Bira Bifunctional Protein, Domain 2"/>
    <property type="match status" value="1"/>
</dbReference>
<protein>
    <recommendedName>
        <fullName evidence="12">Lipoyl amidotransferase LIPT1, mitochondrial</fullName>
        <ecNumber evidence="11">2.3.1.200</ecNumber>
    </recommendedName>
    <alternativeName>
        <fullName evidence="15">Lipoate biosynthesis protein</fullName>
    </alternativeName>
    <alternativeName>
        <fullName evidence="13">Lipoate-protein ligase</fullName>
    </alternativeName>
    <alternativeName>
        <fullName evidence="16">Lipoyl ligase</fullName>
    </alternativeName>
    <alternativeName>
        <fullName evidence="14">Lipoyltransferase 1</fullName>
    </alternativeName>
</protein>
<keyword evidence="7" id="KW-0012">Acyltransferase</keyword>
<comment type="similarity">
    <text evidence="3">Belongs to the LplA family.</text>
</comment>
<evidence type="ECO:0000256" key="4">
    <source>
        <dbReference type="ARBA" id="ARBA00022679"/>
    </source>
</evidence>
<comment type="catalytic activity">
    <reaction evidence="8">
        <text>N(6)-[(R)-lipoyl]-L-lysyl-[glycine-cleavage complex H protein] + L-lysyl-[lipoyl-carrier protein] = L-lysyl-[glycine-cleavage complex H protein] + N(6)-[(R)-lipoyl]-L-lysyl-[lipoyl-carrier protein]</text>
        <dbReference type="Rhea" id="RHEA:16413"/>
        <dbReference type="Rhea" id="RHEA-COMP:10494"/>
        <dbReference type="Rhea" id="RHEA-COMP:10500"/>
        <dbReference type="Rhea" id="RHEA-COMP:10501"/>
        <dbReference type="Rhea" id="RHEA-COMP:10502"/>
        <dbReference type="ChEBI" id="CHEBI:29969"/>
        <dbReference type="ChEBI" id="CHEBI:83099"/>
        <dbReference type="EC" id="2.3.1.200"/>
    </reaction>
    <physiologicalReaction direction="left-to-right" evidence="8">
        <dbReference type="Rhea" id="RHEA:16414"/>
    </physiologicalReaction>
</comment>
<dbReference type="FunFam" id="3.30.930.10:FF:000045">
    <property type="entry name" value="lipoyltransferase 1, mitochondrial"/>
    <property type="match status" value="1"/>
</dbReference>
<dbReference type="SUPFAM" id="SSF55681">
    <property type="entry name" value="Class II aaRS and biotin synthetases"/>
    <property type="match status" value="1"/>
</dbReference>
<keyword evidence="5" id="KW-0809">Transit peptide</keyword>
<evidence type="ECO:0000256" key="12">
    <source>
        <dbReference type="ARBA" id="ARBA00071354"/>
    </source>
</evidence>
<dbReference type="InterPro" id="IPR004143">
    <property type="entry name" value="BPL_LPL_catalytic"/>
</dbReference>
<evidence type="ECO:0000256" key="5">
    <source>
        <dbReference type="ARBA" id="ARBA00022946"/>
    </source>
</evidence>
<evidence type="ECO:0000313" key="19">
    <source>
        <dbReference type="RefSeq" id="XP_033788794.1"/>
    </source>
</evidence>
<evidence type="ECO:0000256" key="15">
    <source>
        <dbReference type="ARBA" id="ARBA00081636"/>
    </source>
</evidence>
<dbReference type="InParanoid" id="A0A6P8PXX2"/>
<dbReference type="AlphaFoldDB" id="A0A6P8PXX2"/>
<dbReference type="PANTHER" id="PTHR12561">
    <property type="entry name" value="LIPOATE-PROTEIN LIGASE"/>
    <property type="match status" value="1"/>
</dbReference>
<dbReference type="FunFam" id="3.30.390.50:FF:000005">
    <property type="entry name" value="Lipoyltransferase 1, mitochondrial"/>
    <property type="match status" value="1"/>
</dbReference>
<accession>A0A6P8PXX2</accession>
<dbReference type="UniPathway" id="UPA00537">
    <property type="reaction ID" value="UER00595"/>
</dbReference>
<dbReference type="InterPro" id="IPR004562">
    <property type="entry name" value="LipoylTrfase_LipoateP_Ligase"/>
</dbReference>
<sequence length="368" mass="40927">MLTRSFLKNYLPVLCLRKISGAGFGSPVRGGVILQSVSSDVYANLAVEDWIHDNTDLKDGHVLFIWRNSHAVVIGRHQNPWVECNLKLMRQRGIQLARRRSGGGTVYHDLGNVNFTFFTSKKKYDRMENLKLVIKALKTVQPELAVSATKRYDLVLDGNFKISGTAAKLGRTIAYHHCTLLCNADGSLLPAALKSPYHGIKSNATTSVPASVKNLLDVDPALTCEVVVDAMATEYAAQHQIDGKVKLVDPADETVFPGIGNKYTELQSWQWIYGKTPRFDVSSCFQLVYRQSRLDVKLHMNVVGGVIESCSLDLANQYLPAEMCEKLRNNLTGRRFCPDEILLLESALVKTYSGDLELYNGGICCVKR</sequence>
<dbReference type="KEGG" id="gsh:117354942"/>
<organism evidence="18 19">
    <name type="scientific">Geotrypetes seraphini</name>
    <name type="common">Gaboon caecilian</name>
    <name type="synonym">Caecilia seraphini</name>
    <dbReference type="NCBI Taxonomy" id="260995"/>
    <lineage>
        <taxon>Eukaryota</taxon>
        <taxon>Metazoa</taxon>
        <taxon>Chordata</taxon>
        <taxon>Craniata</taxon>
        <taxon>Vertebrata</taxon>
        <taxon>Euteleostomi</taxon>
        <taxon>Amphibia</taxon>
        <taxon>Gymnophiona</taxon>
        <taxon>Geotrypetes</taxon>
    </lineage>
</organism>
<comment type="subcellular location">
    <subcellularLocation>
        <location evidence="1">Mitochondrion</location>
    </subcellularLocation>
</comment>
<dbReference type="Proteomes" id="UP000515159">
    <property type="component" value="Chromosome 2"/>
</dbReference>
<proteinExistence type="inferred from homology"/>
<keyword evidence="18" id="KW-1185">Reference proteome</keyword>
<dbReference type="PANTHER" id="PTHR12561:SF3">
    <property type="entry name" value="LIPOYLTRANSFERASE 1, MITOCHONDRIAL"/>
    <property type="match status" value="1"/>
</dbReference>